<gene>
    <name evidence="1" type="ORF">TIFTF001_011207</name>
</gene>
<dbReference type="AlphaFoldDB" id="A0AA88ADM9"/>
<name>A0AA88ADM9_FICCA</name>
<comment type="caution">
    <text evidence="1">The sequence shown here is derived from an EMBL/GenBank/DDBJ whole genome shotgun (WGS) entry which is preliminary data.</text>
</comment>
<dbReference type="EMBL" id="BTGU01000013">
    <property type="protein sequence ID" value="GMN41986.1"/>
    <property type="molecule type" value="Genomic_DNA"/>
</dbReference>
<evidence type="ECO:0000313" key="1">
    <source>
        <dbReference type="EMBL" id="GMN41986.1"/>
    </source>
</evidence>
<protein>
    <submittedName>
        <fullName evidence="1">Uncharacterized protein</fullName>
    </submittedName>
</protein>
<accession>A0AA88ADM9</accession>
<organism evidence="1 2">
    <name type="scientific">Ficus carica</name>
    <name type="common">Common fig</name>
    <dbReference type="NCBI Taxonomy" id="3494"/>
    <lineage>
        <taxon>Eukaryota</taxon>
        <taxon>Viridiplantae</taxon>
        <taxon>Streptophyta</taxon>
        <taxon>Embryophyta</taxon>
        <taxon>Tracheophyta</taxon>
        <taxon>Spermatophyta</taxon>
        <taxon>Magnoliopsida</taxon>
        <taxon>eudicotyledons</taxon>
        <taxon>Gunneridae</taxon>
        <taxon>Pentapetalae</taxon>
        <taxon>rosids</taxon>
        <taxon>fabids</taxon>
        <taxon>Rosales</taxon>
        <taxon>Moraceae</taxon>
        <taxon>Ficeae</taxon>
        <taxon>Ficus</taxon>
    </lineage>
</organism>
<sequence length="63" mass="7107">MEMLTLTASSVTPMAALCTVRRRFTVRSDGFPSFLPKEVEKIKDPFARKLAARIERLPVLLCP</sequence>
<evidence type="ECO:0000313" key="2">
    <source>
        <dbReference type="Proteomes" id="UP001187192"/>
    </source>
</evidence>
<proteinExistence type="predicted"/>
<keyword evidence="2" id="KW-1185">Reference proteome</keyword>
<reference evidence="1" key="1">
    <citation type="submission" date="2023-07" db="EMBL/GenBank/DDBJ databases">
        <title>draft genome sequence of fig (Ficus carica).</title>
        <authorList>
            <person name="Takahashi T."/>
            <person name="Nishimura K."/>
        </authorList>
    </citation>
    <scope>NUCLEOTIDE SEQUENCE</scope>
</reference>
<dbReference type="Proteomes" id="UP001187192">
    <property type="component" value="Unassembled WGS sequence"/>
</dbReference>